<gene>
    <name evidence="3" type="ORF">Forpi1262_v016677</name>
</gene>
<feature type="transmembrane region" description="Helical" evidence="2">
    <location>
        <begin position="52"/>
        <end position="74"/>
    </location>
</feature>
<sequence>MPSTSIELRRPTASWNGEAGHVTPSNPDITEEQSFEGHTQFSLPPVDRGKDAWLFLFAAFLLEALAFPSLSASFKPTTTVMSHSPDRLE</sequence>
<proteinExistence type="predicted"/>
<evidence type="ECO:0000313" key="3">
    <source>
        <dbReference type="EMBL" id="KAG7416678.1"/>
    </source>
</evidence>
<comment type="caution">
    <text evidence="3">The sequence shown here is derived from an EMBL/GenBank/DDBJ whole genome shotgun (WGS) entry which is preliminary data.</text>
</comment>
<evidence type="ECO:0000256" key="1">
    <source>
        <dbReference type="SAM" id="MobiDB-lite"/>
    </source>
</evidence>
<evidence type="ECO:0000313" key="4">
    <source>
        <dbReference type="Proteomes" id="UP000693942"/>
    </source>
</evidence>
<protein>
    <submittedName>
        <fullName evidence="3">Uncharacterized protein</fullName>
    </submittedName>
</protein>
<keyword evidence="2" id="KW-0812">Transmembrane</keyword>
<feature type="region of interest" description="Disordered" evidence="1">
    <location>
        <begin position="1"/>
        <end position="37"/>
    </location>
</feature>
<accession>A0A8J5P134</accession>
<evidence type="ECO:0000256" key="2">
    <source>
        <dbReference type="SAM" id="Phobius"/>
    </source>
</evidence>
<dbReference type="AlphaFoldDB" id="A0A8J5P134"/>
<dbReference type="Proteomes" id="UP000693942">
    <property type="component" value="Unassembled WGS sequence"/>
</dbReference>
<keyword evidence="2" id="KW-1133">Transmembrane helix</keyword>
<dbReference type="EMBL" id="JAELUR010000020">
    <property type="protein sequence ID" value="KAG7416678.1"/>
    <property type="molecule type" value="Genomic_DNA"/>
</dbReference>
<organism evidence="3 4">
    <name type="scientific">Fusarium oxysporum f. sp. raphani</name>
    <dbReference type="NCBI Taxonomy" id="96318"/>
    <lineage>
        <taxon>Eukaryota</taxon>
        <taxon>Fungi</taxon>
        <taxon>Dikarya</taxon>
        <taxon>Ascomycota</taxon>
        <taxon>Pezizomycotina</taxon>
        <taxon>Sordariomycetes</taxon>
        <taxon>Hypocreomycetidae</taxon>
        <taxon>Hypocreales</taxon>
        <taxon>Nectriaceae</taxon>
        <taxon>Fusarium</taxon>
        <taxon>Fusarium oxysporum species complex</taxon>
    </lineage>
</organism>
<keyword evidence="2" id="KW-0472">Membrane</keyword>
<name>A0A8J5P134_FUSOX</name>
<reference evidence="3" key="1">
    <citation type="submission" date="2021-04" db="EMBL/GenBank/DDBJ databases">
        <title>First draft genome resource for Brassicaceae pathogens Fusarium oxysporum f. sp. raphani and Fusarium oxysporum f. sp. rapae.</title>
        <authorList>
            <person name="Asai S."/>
        </authorList>
    </citation>
    <scope>NUCLEOTIDE SEQUENCE</scope>
    <source>
        <strain evidence="3">Tf1262</strain>
    </source>
</reference>